<sequence>MLRFNDDNRYHWRTFWFSLVIIIGFACATFGAVFLRGKTLISNSDAVNQHIQVFGQLHAYLMTFIQHPTTFGTWDWTLSNGTDWFNAFSYYILGDPLAYLMIFFDHQHTLLGYQVIILLRYILAGLAVGYSATKFGIPRQWLGLTIVTYLASMFGIYGVTNQSLFLNAFIYLPLLIVAVERFFANRRYVSLVLLVGLAVASNFYWGLILAEMLAIYALVTYSYNYRQAQWWRDWTPLVLYVVLGIALASVVLWPTVIYLTASPRSGSGIAQLFSLYPWEYYLKLLTLPFGVQGVVEPSSFWLQGSAAAINTLGFFWIIANRRENKMAFTFLMIIIGLLLFPAAAVLLTIGNTPTNRWMFCYYLMTAFSGVHLLMQRNQLPLLMKRKLSGMITLTWLGYLALSKINQVNNWQLLMYSITLAVMVSYLWVKPGTKWFTTYLLRWAVLASITLTVLGQFNTRLGHRDNFNLLTANQVNELIDTPTSFNAQYSRALTARTEYTNGIQTPSQQSFINSFLTPAHATGLYLSTVSPAMIDVSDQLAIASGRTVNPLRNLDNRFLLTEYFGANQLVGSKMTKLAALPHLQKQASDAQHVNFYHNPLAFPIIWTALGAYSEDQYLAANPVEKESLFGSGMVAVPKVTTVKPQLNSLHEAHHLGVRLSRYIDKKQVLKGAKQNQVQLRGHHVTYINNNPGASMVLKLKPTLPGGEILVYLSDIKFQAATAHDLRQQGVQLTHRMAQRLTLNRLDGFSLNVRGGNRIVNFSQESTASGAFYQLRRAGVLNFGITQRVPHSLTFNFDQPGKYTFNVQVYSQASNAQVMQRLQTVKQHGLQAIKLNYRGLSGQYTSAKPTWLGSNIPYSTGWHAKVNGQPVAVNRINGGFVGLKVPAGQSQKVVLQYQTPGLKLGLVLSISAWLIFLGMLIWNRRRHFES</sequence>
<evidence type="ECO:0000313" key="3">
    <source>
        <dbReference type="Proteomes" id="UP000789719"/>
    </source>
</evidence>
<dbReference type="InterPro" id="IPR018580">
    <property type="entry name" value="Uncharacterised_YfhO"/>
</dbReference>
<evidence type="ECO:0000313" key="2">
    <source>
        <dbReference type="EMBL" id="CAH0417701.1"/>
    </source>
</evidence>
<protein>
    <recommendedName>
        <fullName evidence="4">YfhO family protein</fullName>
    </recommendedName>
</protein>
<feature type="transmembrane region" description="Helical" evidence="1">
    <location>
        <begin position="326"/>
        <end position="350"/>
    </location>
</feature>
<organism evidence="2 3">
    <name type="scientific">Periweissella ghanensis</name>
    <dbReference type="NCBI Taxonomy" id="467997"/>
    <lineage>
        <taxon>Bacteria</taxon>
        <taxon>Bacillati</taxon>
        <taxon>Bacillota</taxon>
        <taxon>Bacilli</taxon>
        <taxon>Lactobacillales</taxon>
        <taxon>Lactobacillaceae</taxon>
        <taxon>Periweissella</taxon>
    </lineage>
</organism>
<reference evidence="2 3" key="1">
    <citation type="submission" date="2021-11" db="EMBL/GenBank/DDBJ databases">
        <authorList>
            <person name="Depoorter E."/>
        </authorList>
    </citation>
    <scope>NUCLEOTIDE SEQUENCE [LARGE SCALE GENOMIC DNA]</scope>
    <source>
        <strain evidence="2 3">LMG 24286</strain>
    </source>
</reference>
<dbReference type="Proteomes" id="UP000789719">
    <property type="component" value="Unassembled WGS sequence"/>
</dbReference>
<evidence type="ECO:0000256" key="1">
    <source>
        <dbReference type="SAM" id="Phobius"/>
    </source>
</evidence>
<evidence type="ECO:0008006" key="4">
    <source>
        <dbReference type="Google" id="ProtNLM"/>
    </source>
</evidence>
<gene>
    <name evidence="2" type="ORF">WGH24286_00113</name>
</gene>
<dbReference type="PANTHER" id="PTHR38454">
    <property type="entry name" value="INTEGRAL MEMBRANE PROTEIN-RELATED"/>
    <property type="match status" value="1"/>
</dbReference>
<name>A0ABN8BM30_9LACO</name>
<feature type="transmembrane region" description="Helical" evidence="1">
    <location>
        <begin position="300"/>
        <end position="319"/>
    </location>
</feature>
<keyword evidence="1" id="KW-0812">Transmembrane</keyword>
<feature type="transmembrane region" description="Helical" evidence="1">
    <location>
        <begin position="165"/>
        <end position="184"/>
    </location>
</feature>
<feature type="transmembrane region" description="Helical" evidence="1">
    <location>
        <begin position="84"/>
        <end position="104"/>
    </location>
</feature>
<dbReference type="EMBL" id="CAKKNT010000001">
    <property type="protein sequence ID" value="CAH0417701.1"/>
    <property type="molecule type" value="Genomic_DNA"/>
</dbReference>
<feature type="transmembrane region" description="Helical" evidence="1">
    <location>
        <begin position="15"/>
        <end position="35"/>
    </location>
</feature>
<feature type="transmembrane region" description="Helical" evidence="1">
    <location>
        <begin position="439"/>
        <end position="456"/>
    </location>
</feature>
<dbReference type="PANTHER" id="PTHR38454:SF1">
    <property type="entry name" value="INTEGRAL MEMBRANE PROTEIN"/>
    <property type="match status" value="1"/>
</dbReference>
<dbReference type="RefSeq" id="WP_230097830.1">
    <property type="nucleotide sequence ID" value="NZ_CAKKNT010000001.1"/>
</dbReference>
<dbReference type="PROSITE" id="PS51257">
    <property type="entry name" value="PROKAR_LIPOPROTEIN"/>
    <property type="match status" value="1"/>
</dbReference>
<feature type="transmembrane region" description="Helical" evidence="1">
    <location>
        <begin position="110"/>
        <end position="129"/>
    </location>
</feature>
<accession>A0ABN8BM30</accession>
<feature type="transmembrane region" description="Helical" evidence="1">
    <location>
        <begin position="141"/>
        <end position="159"/>
    </location>
</feature>
<dbReference type="Pfam" id="PF09586">
    <property type="entry name" value="YfhO"/>
    <property type="match status" value="1"/>
</dbReference>
<keyword evidence="1" id="KW-0472">Membrane</keyword>
<keyword evidence="3" id="KW-1185">Reference proteome</keyword>
<feature type="transmembrane region" description="Helical" evidence="1">
    <location>
        <begin position="410"/>
        <end position="427"/>
    </location>
</feature>
<comment type="caution">
    <text evidence="2">The sequence shown here is derived from an EMBL/GenBank/DDBJ whole genome shotgun (WGS) entry which is preliminary data.</text>
</comment>
<feature type="transmembrane region" description="Helical" evidence="1">
    <location>
        <begin position="237"/>
        <end position="261"/>
    </location>
</feature>
<feature type="transmembrane region" description="Helical" evidence="1">
    <location>
        <begin position="902"/>
        <end position="920"/>
    </location>
</feature>
<proteinExistence type="predicted"/>
<feature type="transmembrane region" description="Helical" evidence="1">
    <location>
        <begin position="191"/>
        <end position="217"/>
    </location>
</feature>
<keyword evidence="1" id="KW-1133">Transmembrane helix</keyword>